<evidence type="ECO:0000313" key="3">
    <source>
        <dbReference type="Proteomes" id="UP000488299"/>
    </source>
</evidence>
<keyword evidence="3" id="KW-1185">Reference proteome</keyword>
<dbReference type="RefSeq" id="WP_152123437.1">
    <property type="nucleotide sequence ID" value="NZ_WELI01000002.1"/>
</dbReference>
<sequence length="192" mass="22212">MQTELLDFVSKFGLLTPAEATEIARNIPVRLFKKGTYLLREGEIAQACYFVLTGCVRQYRLLDGVEKTTAFFTEEQAVVDFNSYANQVPSRFYMVCTEDCLLIEGNLNHEQAMYHQFPKLVAITRDMMEQNLGQMQDELATFTTLSPEERYKHLQRHRPVLLQRVPQHQIASYLGVTPESLSRIRKRLSTKT</sequence>
<dbReference type="InterPro" id="IPR000595">
    <property type="entry name" value="cNMP-bd_dom"/>
</dbReference>
<accession>A0A7J5U2D7</accession>
<gene>
    <name evidence="2" type="ORF">F5984_06375</name>
</gene>
<dbReference type="Gene3D" id="2.60.120.10">
    <property type="entry name" value="Jelly Rolls"/>
    <property type="match status" value="1"/>
</dbReference>
<dbReference type="CDD" id="cd00038">
    <property type="entry name" value="CAP_ED"/>
    <property type="match status" value="1"/>
</dbReference>
<reference evidence="2 3" key="1">
    <citation type="submission" date="2019-10" db="EMBL/GenBank/DDBJ databases">
        <title>Rudanella paleaurantiibacter sp. nov., isolated from sludge.</title>
        <authorList>
            <person name="Xu S.Q."/>
        </authorList>
    </citation>
    <scope>NUCLEOTIDE SEQUENCE [LARGE SCALE GENOMIC DNA]</scope>
    <source>
        <strain evidence="2 3">HX-22-17</strain>
    </source>
</reference>
<feature type="domain" description="Cyclic nucleotide-binding" evidence="1">
    <location>
        <begin position="11"/>
        <end position="57"/>
    </location>
</feature>
<protein>
    <submittedName>
        <fullName evidence="2">Cyclic nucleotide-binding domain-containing protein</fullName>
    </submittedName>
</protein>
<evidence type="ECO:0000313" key="2">
    <source>
        <dbReference type="EMBL" id="KAB7731846.1"/>
    </source>
</evidence>
<dbReference type="PROSITE" id="PS50042">
    <property type="entry name" value="CNMP_BINDING_3"/>
    <property type="match status" value="1"/>
</dbReference>
<dbReference type="AlphaFoldDB" id="A0A7J5U2D7"/>
<evidence type="ECO:0000259" key="1">
    <source>
        <dbReference type="PROSITE" id="PS50042"/>
    </source>
</evidence>
<dbReference type="Pfam" id="PF00027">
    <property type="entry name" value="cNMP_binding"/>
    <property type="match status" value="1"/>
</dbReference>
<dbReference type="InterPro" id="IPR018490">
    <property type="entry name" value="cNMP-bd_dom_sf"/>
</dbReference>
<dbReference type="InterPro" id="IPR014710">
    <property type="entry name" value="RmlC-like_jellyroll"/>
</dbReference>
<proteinExistence type="predicted"/>
<organism evidence="2 3">
    <name type="scientific">Rudanella paleaurantiibacter</name>
    <dbReference type="NCBI Taxonomy" id="2614655"/>
    <lineage>
        <taxon>Bacteria</taxon>
        <taxon>Pseudomonadati</taxon>
        <taxon>Bacteroidota</taxon>
        <taxon>Cytophagia</taxon>
        <taxon>Cytophagales</taxon>
        <taxon>Cytophagaceae</taxon>
        <taxon>Rudanella</taxon>
    </lineage>
</organism>
<dbReference type="Proteomes" id="UP000488299">
    <property type="component" value="Unassembled WGS sequence"/>
</dbReference>
<dbReference type="SUPFAM" id="SSF51206">
    <property type="entry name" value="cAMP-binding domain-like"/>
    <property type="match status" value="1"/>
</dbReference>
<comment type="caution">
    <text evidence="2">The sequence shown here is derived from an EMBL/GenBank/DDBJ whole genome shotgun (WGS) entry which is preliminary data.</text>
</comment>
<dbReference type="EMBL" id="WELI01000002">
    <property type="protein sequence ID" value="KAB7731846.1"/>
    <property type="molecule type" value="Genomic_DNA"/>
</dbReference>
<name>A0A7J5U2D7_9BACT</name>